<sequence>MSSPISLSIPTACDQDTANMKIVPGGRYCDSCAHTVHDFTGFSDAALHSFLKDRKGKICGIFTYDQLDNALHTPPRQQSVPVWMIVGVLTTGTIINTQPIPFQPTTHYTQYAFQADSIPVLDTTVAQPKTICEIVGTGPKKAYSITGEVLVVKHTKTKKGFWQRIFR</sequence>
<accession>A0A327QUB2</accession>
<proteinExistence type="predicted"/>
<keyword evidence="2" id="KW-1185">Reference proteome</keyword>
<dbReference type="Proteomes" id="UP000249547">
    <property type="component" value="Unassembled WGS sequence"/>
</dbReference>
<gene>
    <name evidence="1" type="ORF">LX64_00836</name>
</gene>
<evidence type="ECO:0000313" key="2">
    <source>
        <dbReference type="Proteomes" id="UP000249547"/>
    </source>
</evidence>
<evidence type="ECO:0000313" key="1">
    <source>
        <dbReference type="EMBL" id="RAJ08189.1"/>
    </source>
</evidence>
<organism evidence="1 2">
    <name type="scientific">Chitinophaga skermanii</name>
    <dbReference type="NCBI Taxonomy" id="331697"/>
    <lineage>
        <taxon>Bacteria</taxon>
        <taxon>Pseudomonadati</taxon>
        <taxon>Bacteroidota</taxon>
        <taxon>Chitinophagia</taxon>
        <taxon>Chitinophagales</taxon>
        <taxon>Chitinophagaceae</taxon>
        <taxon>Chitinophaga</taxon>
    </lineage>
</organism>
<reference evidence="1 2" key="1">
    <citation type="submission" date="2018-06" db="EMBL/GenBank/DDBJ databases">
        <title>Genomic Encyclopedia of Archaeal and Bacterial Type Strains, Phase II (KMG-II): from individual species to whole genera.</title>
        <authorList>
            <person name="Goeker M."/>
        </authorList>
    </citation>
    <scope>NUCLEOTIDE SEQUENCE [LARGE SCALE GENOMIC DNA]</scope>
    <source>
        <strain evidence="1 2">DSM 23857</strain>
    </source>
</reference>
<dbReference type="EMBL" id="QLLL01000002">
    <property type="protein sequence ID" value="RAJ08189.1"/>
    <property type="molecule type" value="Genomic_DNA"/>
</dbReference>
<comment type="caution">
    <text evidence="1">The sequence shown here is derived from an EMBL/GenBank/DDBJ whole genome shotgun (WGS) entry which is preliminary data.</text>
</comment>
<name>A0A327QUB2_9BACT</name>
<protein>
    <submittedName>
        <fullName evidence="1">Uncharacterized protein</fullName>
    </submittedName>
</protein>
<dbReference type="AlphaFoldDB" id="A0A327QUB2"/>